<feature type="transmembrane region" description="Helical" evidence="9">
    <location>
        <begin position="12"/>
        <end position="32"/>
    </location>
</feature>
<dbReference type="InterPro" id="IPR007387">
    <property type="entry name" value="TRAP_DctQ"/>
</dbReference>
<evidence type="ECO:0000256" key="5">
    <source>
        <dbReference type="ARBA" id="ARBA00022692"/>
    </source>
</evidence>
<sequence length="172" mass="19012">MNKLITIMNKVLSLFCISLSSVLVVCVSWQVFSRYVLNAPSTFTDEVARFLFIWVGLMGAAYTLGQKRHLAIDLLAMKIEHDEVKHNKLKLLINMISMSFASIIMVYGGGRLMLKTLATGQVSPALGIEMGLVYAAIPLAGLFMVIYLVQDILENIAFMTSKNTNSSTLSNQ</sequence>
<comment type="subunit">
    <text evidence="9">The complex comprises the extracytoplasmic solute receptor protein and the two transmembrane proteins.</text>
</comment>
<evidence type="ECO:0000256" key="3">
    <source>
        <dbReference type="ARBA" id="ARBA00022475"/>
    </source>
</evidence>
<evidence type="ECO:0000256" key="9">
    <source>
        <dbReference type="RuleBase" id="RU369079"/>
    </source>
</evidence>
<feature type="transmembrane region" description="Helical" evidence="9">
    <location>
        <begin position="91"/>
        <end position="110"/>
    </location>
</feature>
<dbReference type="Pfam" id="PF04290">
    <property type="entry name" value="DctQ"/>
    <property type="match status" value="1"/>
</dbReference>
<keyword evidence="3" id="KW-1003">Cell membrane</keyword>
<keyword evidence="6 9" id="KW-1133">Transmembrane helix</keyword>
<evidence type="ECO:0000256" key="4">
    <source>
        <dbReference type="ARBA" id="ARBA00022519"/>
    </source>
</evidence>
<keyword evidence="7 9" id="KW-0472">Membrane</keyword>
<dbReference type="PANTHER" id="PTHR35011">
    <property type="entry name" value="2,3-DIKETO-L-GULONATE TRAP TRANSPORTER SMALL PERMEASE PROTEIN YIAM"/>
    <property type="match status" value="1"/>
</dbReference>
<keyword evidence="2 9" id="KW-0813">Transport</keyword>
<comment type="subcellular location">
    <subcellularLocation>
        <location evidence="1 9">Cell inner membrane</location>
        <topology evidence="1 9">Multi-pass membrane protein</topology>
    </subcellularLocation>
</comment>
<evidence type="ECO:0000259" key="10">
    <source>
        <dbReference type="Pfam" id="PF04290"/>
    </source>
</evidence>
<dbReference type="GO" id="GO:0005886">
    <property type="term" value="C:plasma membrane"/>
    <property type="evidence" value="ECO:0007669"/>
    <property type="project" value="UniProtKB-SubCell"/>
</dbReference>
<protein>
    <recommendedName>
        <fullName evidence="9">TRAP transporter small permease protein</fullName>
    </recommendedName>
</protein>
<evidence type="ECO:0000313" key="12">
    <source>
        <dbReference type="Proteomes" id="UP000219336"/>
    </source>
</evidence>
<evidence type="ECO:0000256" key="8">
    <source>
        <dbReference type="ARBA" id="ARBA00038436"/>
    </source>
</evidence>
<keyword evidence="4 9" id="KW-0997">Cell inner membrane</keyword>
<dbReference type="Proteomes" id="UP000219336">
    <property type="component" value="Unassembled WGS sequence"/>
</dbReference>
<dbReference type="PANTHER" id="PTHR35011:SF2">
    <property type="entry name" value="2,3-DIKETO-L-GULONATE TRAP TRANSPORTER SMALL PERMEASE PROTEIN YIAM"/>
    <property type="match status" value="1"/>
</dbReference>
<evidence type="ECO:0000256" key="2">
    <source>
        <dbReference type="ARBA" id="ARBA00022448"/>
    </source>
</evidence>
<accession>A0A240EHI4</accession>
<comment type="similarity">
    <text evidence="8 9">Belongs to the TRAP transporter small permease family.</text>
</comment>
<proteinExistence type="inferred from homology"/>
<gene>
    <name evidence="11" type="primary">siaT_2</name>
    <name evidence="11" type="ORF">VTH8203_01752</name>
</gene>
<evidence type="ECO:0000256" key="7">
    <source>
        <dbReference type="ARBA" id="ARBA00023136"/>
    </source>
</evidence>
<dbReference type="EMBL" id="OANU01000022">
    <property type="protein sequence ID" value="SNX48134.1"/>
    <property type="molecule type" value="Genomic_DNA"/>
</dbReference>
<evidence type="ECO:0000256" key="1">
    <source>
        <dbReference type="ARBA" id="ARBA00004429"/>
    </source>
</evidence>
<dbReference type="GO" id="GO:0015740">
    <property type="term" value="P:C4-dicarboxylate transport"/>
    <property type="evidence" value="ECO:0007669"/>
    <property type="project" value="TreeGrafter"/>
</dbReference>
<name>A0A240EHI4_9VIBR</name>
<dbReference type="OrthoDB" id="2085311at2"/>
<keyword evidence="5 9" id="KW-0812">Transmembrane</keyword>
<keyword evidence="12" id="KW-1185">Reference proteome</keyword>
<organism evidence="11 12">
    <name type="scientific">Vibrio thalassae</name>
    <dbReference type="NCBI Taxonomy" id="1243014"/>
    <lineage>
        <taxon>Bacteria</taxon>
        <taxon>Pseudomonadati</taxon>
        <taxon>Pseudomonadota</taxon>
        <taxon>Gammaproteobacteria</taxon>
        <taxon>Vibrionales</taxon>
        <taxon>Vibrionaceae</taxon>
        <taxon>Vibrio</taxon>
    </lineage>
</organism>
<dbReference type="GO" id="GO:0022857">
    <property type="term" value="F:transmembrane transporter activity"/>
    <property type="evidence" value="ECO:0007669"/>
    <property type="project" value="UniProtKB-UniRule"/>
</dbReference>
<dbReference type="AlphaFoldDB" id="A0A240EHI4"/>
<comment type="function">
    <text evidence="9">Part of the tripartite ATP-independent periplasmic (TRAP) transport system.</text>
</comment>
<feature type="transmembrane region" description="Helical" evidence="9">
    <location>
        <begin position="130"/>
        <end position="149"/>
    </location>
</feature>
<dbReference type="InterPro" id="IPR055348">
    <property type="entry name" value="DctQ"/>
</dbReference>
<reference evidence="12" key="1">
    <citation type="submission" date="2016-06" db="EMBL/GenBank/DDBJ databases">
        <authorList>
            <person name="Rodrigo-Torres L."/>
            <person name="Arahal R.D."/>
            <person name="Lucena T."/>
        </authorList>
    </citation>
    <scope>NUCLEOTIDE SEQUENCE [LARGE SCALE GENOMIC DNA]</scope>
    <source>
        <strain evidence="12">CECT8203</strain>
    </source>
</reference>
<evidence type="ECO:0000313" key="11">
    <source>
        <dbReference type="EMBL" id="SNX48134.1"/>
    </source>
</evidence>
<evidence type="ECO:0000256" key="6">
    <source>
        <dbReference type="ARBA" id="ARBA00022989"/>
    </source>
</evidence>
<feature type="domain" description="Tripartite ATP-independent periplasmic transporters DctQ component" evidence="10">
    <location>
        <begin position="23"/>
        <end position="156"/>
    </location>
</feature>
<dbReference type="RefSeq" id="WP_063603016.1">
    <property type="nucleotide sequence ID" value="NZ_JBHSII010000011.1"/>
</dbReference>
<feature type="transmembrane region" description="Helical" evidence="9">
    <location>
        <begin position="47"/>
        <end position="65"/>
    </location>
</feature>